<evidence type="ECO:0000313" key="3">
    <source>
        <dbReference type="Proteomes" id="UP000270856"/>
    </source>
</evidence>
<dbReference type="Pfam" id="PF22818">
    <property type="entry name" value="ApeI-like"/>
    <property type="match status" value="1"/>
</dbReference>
<dbReference type="AlphaFoldDB" id="A0A3N4NWF5"/>
<dbReference type="EMBL" id="RPFJ01000006">
    <property type="protein sequence ID" value="RPD98598.1"/>
    <property type="molecule type" value="Genomic_DNA"/>
</dbReference>
<dbReference type="OrthoDB" id="9772788at2"/>
<dbReference type="InterPro" id="IPR029069">
    <property type="entry name" value="HotDog_dom_sf"/>
</dbReference>
<dbReference type="Proteomes" id="UP000270856">
    <property type="component" value="Unassembled WGS sequence"/>
</dbReference>
<organism evidence="2 3">
    <name type="scientific">Aureibaculum marinum</name>
    <dbReference type="NCBI Taxonomy" id="2487930"/>
    <lineage>
        <taxon>Bacteria</taxon>
        <taxon>Pseudomonadati</taxon>
        <taxon>Bacteroidota</taxon>
        <taxon>Flavobacteriia</taxon>
        <taxon>Flavobacteriales</taxon>
        <taxon>Flavobacteriaceae</taxon>
        <taxon>Aureibaculum</taxon>
    </lineage>
</organism>
<feature type="domain" description="ApeI dehydratase-like" evidence="1">
    <location>
        <begin position="15"/>
        <end position="104"/>
    </location>
</feature>
<reference evidence="2 3" key="1">
    <citation type="submission" date="2018-11" db="EMBL/GenBank/DDBJ databases">
        <title>Aureibaculum marinum gen. nov., sp. nov., a member of the family Flavobacteriaceae isolated from the Bohai Sea.</title>
        <authorList>
            <person name="Ji X."/>
        </authorList>
    </citation>
    <scope>NUCLEOTIDE SEQUENCE [LARGE SCALE GENOMIC DNA]</scope>
    <source>
        <strain evidence="2 3">BH-SD17</strain>
    </source>
</reference>
<dbReference type="GO" id="GO:0016829">
    <property type="term" value="F:lyase activity"/>
    <property type="evidence" value="ECO:0007669"/>
    <property type="project" value="UniProtKB-KW"/>
</dbReference>
<dbReference type="RefSeq" id="WP_123896915.1">
    <property type="nucleotide sequence ID" value="NZ_RPFJ01000006.1"/>
</dbReference>
<evidence type="ECO:0000313" key="2">
    <source>
        <dbReference type="EMBL" id="RPD98598.1"/>
    </source>
</evidence>
<gene>
    <name evidence="2" type="ORF">EGM88_05240</name>
</gene>
<sequence length="123" mass="14240">MLLKNLYKIQSFSFKEGKIESEIFINKDHEIFKGHFPGNPVMPGVCMIQIIKELTEKALNKHLFMEKSSNIKFMALINPEVNNTLVLSLDVREDDDRFKVKNTTKMEDTLALKFNGIYKEVSV</sequence>
<dbReference type="InterPro" id="IPR054545">
    <property type="entry name" value="ApeI-like"/>
</dbReference>
<comment type="caution">
    <text evidence="2">The sequence shown here is derived from an EMBL/GenBank/DDBJ whole genome shotgun (WGS) entry which is preliminary data.</text>
</comment>
<dbReference type="Gene3D" id="3.10.129.10">
    <property type="entry name" value="Hotdog Thioesterase"/>
    <property type="match status" value="1"/>
</dbReference>
<keyword evidence="3" id="KW-1185">Reference proteome</keyword>
<dbReference type="SUPFAM" id="SSF54637">
    <property type="entry name" value="Thioesterase/thiol ester dehydrase-isomerase"/>
    <property type="match status" value="1"/>
</dbReference>
<proteinExistence type="predicted"/>
<evidence type="ECO:0000259" key="1">
    <source>
        <dbReference type="Pfam" id="PF22818"/>
    </source>
</evidence>
<protein>
    <submittedName>
        <fullName evidence="2">3-hydroxyacyl-ACP dehydratase</fullName>
    </submittedName>
</protein>
<name>A0A3N4NWF5_9FLAO</name>
<accession>A0A3N4NWF5</accession>